<organism evidence="1 2">
    <name type="scientific">Armillaria gallica</name>
    <name type="common">Bulbous honey fungus</name>
    <name type="synonym">Armillaria bulbosa</name>
    <dbReference type="NCBI Taxonomy" id="47427"/>
    <lineage>
        <taxon>Eukaryota</taxon>
        <taxon>Fungi</taxon>
        <taxon>Dikarya</taxon>
        <taxon>Basidiomycota</taxon>
        <taxon>Agaricomycotina</taxon>
        <taxon>Agaricomycetes</taxon>
        <taxon>Agaricomycetidae</taxon>
        <taxon>Agaricales</taxon>
        <taxon>Marasmiineae</taxon>
        <taxon>Physalacriaceae</taxon>
        <taxon>Armillaria</taxon>
    </lineage>
</organism>
<proteinExistence type="predicted"/>
<dbReference type="InParanoid" id="A0A2H3DII8"/>
<accession>A0A2H3DII8</accession>
<protein>
    <submittedName>
        <fullName evidence="1">Uncharacterized protein</fullName>
    </submittedName>
</protein>
<gene>
    <name evidence="1" type="ORF">ARMGADRAFT_1028465</name>
</gene>
<evidence type="ECO:0000313" key="1">
    <source>
        <dbReference type="EMBL" id="PBK95029.1"/>
    </source>
</evidence>
<keyword evidence="2" id="KW-1185">Reference proteome</keyword>
<sequence length="257" mass="28791">MNSAAVKEDLIVSSPALIMATYLSEKYTWFCKMGVRKLIAMVYIKGEIVHLELNTVGITIAGLKDAVDREGAEVVAQSRRHPSGHVRSTQVAYLSGMEAPTLLQSREISDSLAGSRETARDLALLSRDTQYKFNSSITTLSTHHNLYEVRIIYNDYGQLVEQKVLQYPLHLMVLQVEFPKDIHKEDRQHKSRVDLWVLHELEEVDGKHGDPVVFVLTMSKLPEVEGCIEVDRPVGPIFLAKAGDEGVHLQEGNDELG</sequence>
<dbReference type="Proteomes" id="UP000217790">
    <property type="component" value="Unassembled WGS sequence"/>
</dbReference>
<dbReference type="AlphaFoldDB" id="A0A2H3DII8"/>
<name>A0A2H3DII8_ARMGA</name>
<evidence type="ECO:0000313" key="2">
    <source>
        <dbReference type="Proteomes" id="UP000217790"/>
    </source>
</evidence>
<reference evidence="2" key="1">
    <citation type="journal article" date="2017" name="Nat. Ecol. Evol.">
        <title>Genome expansion and lineage-specific genetic innovations in the forest pathogenic fungi Armillaria.</title>
        <authorList>
            <person name="Sipos G."/>
            <person name="Prasanna A.N."/>
            <person name="Walter M.C."/>
            <person name="O'Connor E."/>
            <person name="Balint B."/>
            <person name="Krizsan K."/>
            <person name="Kiss B."/>
            <person name="Hess J."/>
            <person name="Varga T."/>
            <person name="Slot J."/>
            <person name="Riley R."/>
            <person name="Boka B."/>
            <person name="Rigling D."/>
            <person name="Barry K."/>
            <person name="Lee J."/>
            <person name="Mihaltcheva S."/>
            <person name="LaButti K."/>
            <person name="Lipzen A."/>
            <person name="Waldron R."/>
            <person name="Moloney N.M."/>
            <person name="Sperisen C."/>
            <person name="Kredics L."/>
            <person name="Vagvoelgyi C."/>
            <person name="Patrignani A."/>
            <person name="Fitzpatrick D."/>
            <person name="Nagy I."/>
            <person name="Doyle S."/>
            <person name="Anderson J.B."/>
            <person name="Grigoriev I.V."/>
            <person name="Gueldener U."/>
            <person name="Muensterkoetter M."/>
            <person name="Nagy L.G."/>
        </authorList>
    </citation>
    <scope>NUCLEOTIDE SEQUENCE [LARGE SCALE GENOMIC DNA]</scope>
    <source>
        <strain evidence="2">Ar21-2</strain>
    </source>
</reference>
<dbReference type="EMBL" id="KZ293652">
    <property type="protein sequence ID" value="PBK95029.1"/>
    <property type="molecule type" value="Genomic_DNA"/>
</dbReference>